<accession>A0A0D0AV90</accession>
<name>A0A0D0AV90_9AGAR</name>
<keyword evidence="1" id="KW-0547">Nucleotide-binding</keyword>
<dbReference type="PROSITE" id="PS00107">
    <property type="entry name" value="PROTEIN_KINASE_ATP"/>
    <property type="match status" value="1"/>
</dbReference>
<dbReference type="Proteomes" id="UP000053593">
    <property type="component" value="Unassembled WGS sequence"/>
</dbReference>
<feature type="binding site" evidence="1">
    <location>
        <position position="113"/>
    </location>
    <ligand>
        <name>ATP</name>
        <dbReference type="ChEBI" id="CHEBI:30616"/>
    </ligand>
</feature>
<reference evidence="2 3" key="1">
    <citation type="submission" date="2014-04" db="EMBL/GenBank/DDBJ databases">
        <title>Evolutionary Origins and Diversification of the Mycorrhizal Mutualists.</title>
        <authorList>
            <consortium name="DOE Joint Genome Institute"/>
            <consortium name="Mycorrhizal Genomics Consortium"/>
            <person name="Kohler A."/>
            <person name="Kuo A."/>
            <person name="Nagy L.G."/>
            <person name="Floudas D."/>
            <person name="Copeland A."/>
            <person name="Barry K.W."/>
            <person name="Cichocki N."/>
            <person name="Veneault-Fourrey C."/>
            <person name="LaButti K."/>
            <person name="Lindquist E.A."/>
            <person name="Lipzen A."/>
            <person name="Lundell T."/>
            <person name="Morin E."/>
            <person name="Murat C."/>
            <person name="Riley R."/>
            <person name="Ohm R."/>
            <person name="Sun H."/>
            <person name="Tunlid A."/>
            <person name="Henrissat B."/>
            <person name="Grigoriev I.V."/>
            <person name="Hibbett D.S."/>
            <person name="Martin F."/>
        </authorList>
    </citation>
    <scope>NUCLEOTIDE SEQUENCE [LARGE SCALE GENOMIC DNA]</scope>
    <source>
        <strain evidence="2 3">FD-317 M1</strain>
    </source>
</reference>
<dbReference type="AlphaFoldDB" id="A0A0D0AV90"/>
<keyword evidence="3" id="KW-1185">Reference proteome</keyword>
<dbReference type="SUPFAM" id="SSF56112">
    <property type="entry name" value="Protein kinase-like (PK-like)"/>
    <property type="match status" value="1"/>
</dbReference>
<dbReference type="HOGENOM" id="CLU_052197_0_0_1"/>
<keyword evidence="1" id="KW-0067">ATP-binding</keyword>
<dbReference type="GO" id="GO:0005524">
    <property type="term" value="F:ATP binding"/>
    <property type="evidence" value="ECO:0007669"/>
    <property type="project" value="UniProtKB-UniRule"/>
</dbReference>
<evidence type="ECO:0000256" key="1">
    <source>
        <dbReference type="PROSITE-ProRule" id="PRU10141"/>
    </source>
</evidence>
<protein>
    <submittedName>
        <fullName evidence="2">Uncharacterized protein</fullName>
    </submittedName>
</protein>
<evidence type="ECO:0000313" key="3">
    <source>
        <dbReference type="Proteomes" id="UP000053593"/>
    </source>
</evidence>
<dbReference type="OrthoDB" id="3067876at2759"/>
<gene>
    <name evidence="2" type="ORF">GYMLUDRAFT_206716</name>
</gene>
<dbReference type="EMBL" id="KN834816">
    <property type="protein sequence ID" value="KIK54440.1"/>
    <property type="molecule type" value="Genomic_DNA"/>
</dbReference>
<dbReference type="InterPro" id="IPR011009">
    <property type="entry name" value="Kinase-like_dom_sf"/>
</dbReference>
<organism evidence="2 3">
    <name type="scientific">Collybiopsis luxurians FD-317 M1</name>
    <dbReference type="NCBI Taxonomy" id="944289"/>
    <lineage>
        <taxon>Eukaryota</taxon>
        <taxon>Fungi</taxon>
        <taxon>Dikarya</taxon>
        <taxon>Basidiomycota</taxon>
        <taxon>Agaricomycotina</taxon>
        <taxon>Agaricomycetes</taxon>
        <taxon>Agaricomycetidae</taxon>
        <taxon>Agaricales</taxon>
        <taxon>Marasmiineae</taxon>
        <taxon>Omphalotaceae</taxon>
        <taxon>Collybiopsis</taxon>
        <taxon>Collybiopsis luxurians</taxon>
    </lineage>
</organism>
<sequence length="340" mass="39330">MSFTLEGEDSELSTLSFFSTLTITANTNKEKSLFSLDLRRSEAFPSRRFETHNYRFHPWDAFIACPVPQAAAHLQLVLGECLGEGRTGKVYSAHVLGPLPSLPSSIPSELVVKFAKLNHCRNLAREAWVYNFLDRQPKYEPVGTIVPRCYGFFTAKLADCDLDLDLDPLAEDELPWSIPEWEEYPEQDDTLIDDNDDEFIEPSEWALEEWITKDRSKWNTWEPDPEDPLVAVLLLEKGGEMYNEVDDKDPLVKEDIELVLWDLVHAGVIHNDFRMANIVRAPTTAKFCRRHERVHQWSIIDFNRACVVDLSRERLPSALKLMHSFIGYQEMYFYGWNPND</sequence>
<evidence type="ECO:0000313" key="2">
    <source>
        <dbReference type="EMBL" id="KIK54440.1"/>
    </source>
</evidence>
<proteinExistence type="predicted"/>
<dbReference type="InterPro" id="IPR017441">
    <property type="entry name" value="Protein_kinase_ATP_BS"/>
</dbReference>